<gene>
    <name evidence="3" type="ORF">GCM10022231_06230</name>
</gene>
<feature type="compositionally biased region" description="Low complexity" evidence="1">
    <location>
        <begin position="1"/>
        <end position="16"/>
    </location>
</feature>
<evidence type="ECO:0008006" key="5">
    <source>
        <dbReference type="Google" id="ProtNLM"/>
    </source>
</evidence>
<keyword evidence="2" id="KW-0472">Membrane</keyword>
<keyword evidence="2" id="KW-1133">Transmembrane helix</keyword>
<proteinExistence type="predicted"/>
<sequence>MTGAADDAPDAGLPGDETGATEPEPAPDPELKADPELEAEVEAALEIDEGEVLFDEPGGSWWVVSIGPIMIAAVLIMEIVGGGRIHWPVLTIFGVILVGFTLLQVAAARKHVSVRLTETALHQGAQTIALSDIAEVYPENRTGEHEKWESARALGELPAVPRRRKGVGVKLADGKLRQAWARDVDRFRTELTEAHLAVEMGLEPKKRS</sequence>
<protein>
    <recommendedName>
        <fullName evidence="5">DUF3093 domain-containing protein</fullName>
    </recommendedName>
</protein>
<evidence type="ECO:0000256" key="1">
    <source>
        <dbReference type="SAM" id="MobiDB-lite"/>
    </source>
</evidence>
<dbReference type="Proteomes" id="UP001418444">
    <property type="component" value="Unassembled WGS sequence"/>
</dbReference>
<comment type="caution">
    <text evidence="3">The sequence shown here is derived from an EMBL/GenBank/DDBJ whole genome shotgun (WGS) entry which is preliminary data.</text>
</comment>
<evidence type="ECO:0000256" key="2">
    <source>
        <dbReference type="SAM" id="Phobius"/>
    </source>
</evidence>
<evidence type="ECO:0000313" key="3">
    <source>
        <dbReference type="EMBL" id="GAA3951240.1"/>
    </source>
</evidence>
<feature type="region of interest" description="Disordered" evidence="1">
    <location>
        <begin position="1"/>
        <end position="33"/>
    </location>
</feature>
<keyword evidence="2" id="KW-0812">Transmembrane</keyword>
<evidence type="ECO:0000313" key="4">
    <source>
        <dbReference type="Proteomes" id="UP001418444"/>
    </source>
</evidence>
<organism evidence="3 4">
    <name type="scientific">Gordonia caeni</name>
    <dbReference type="NCBI Taxonomy" id="1007097"/>
    <lineage>
        <taxon>Bacteria</taxon>
        <taxon>Bacillati</taxon>
        <taxon>Actinomycetota</taxon>
        <taxon>Actinomycetes</taxon>
        <taxon>Mycobacteriales</taxon>
        <taxon>Gordoniaceae</taxon>
        <taxon>Gordonia</taxon>
    </lineage>
</organism>
<name>A0ABP7NP35_9ACTN</name>
<dbReference type="EMBL" id="BAAAZW010000002">
    <property type="protein sequence ID" value="GAA3951240.1"/>
    <property type="molecule type" value="Genomic_DNA"/>
</dbReference>
<feature type="transmembrane region" description="Helical" evidence="2">
    <location>
        <begin position="61"/>
        <end position="80"/>
    </location>
</feature>
<feature type="transmembrane region" description="Helical" evidence="2">
    <location>
        <begin position="87"/>
        <end position="107"/>
    </location>
</feature>
<accession>A0ABP7NP35</accession>
<dbReference type="RefSeq" id="WP_425552971.1">
    <property type="nucleotide sequence ID" value="NZ_BAAAZW010000002.1"/>
</dbReference>
<keyword evidence="4" id="KW-1185">Reference proteome</keyword>
<reference evidence="4" key="1">
    <citation type="journal article" date="2019" name="Int. J. Syst. Evol. Microbiol.">
        <title>The Global Catalogue of Microorganisms (GCM) 10K type strain sequencing project: providing services to taxonomists for standard genome sequencing and annotation.</title>
        <authorList>
            <consortium name="The Broad Institute Genomics Platform"/>
            <consortium name="The Broad Institute Genome Sequencing Center for Infectious Disease"/>
            <person name="Wu L."/>
            <person name="Ma J."/>
        </authorList>
    </citation>
    <scope>NUCLEOTIDE SEQUENCE [LARGE SCALE GENOMIC DNA]</scope>
    <source>
        <strain evidence="4">JCM 16923</strain>
    </source>
</reference>